<dbReference type="PANTHER" id="PTHR30105:SF2">
    <property type="entry name" value="DIVERGENT POLYSACCHARIDE DEACETYLASE SUPERFAMILY"/>
    <property type="match status" value="1"/>
</dbReference>
<dbReference type="GO" id="GO:0005975">
    <property type="term" value="P:carbohydrate metabolic process"/>
    <property type="evidence" value="ECO:0007669"/>
    <property type="project" value="InterPro"/>
</dbReference>
<dbReference type="Pfam" id="PF04748">
    <property type="entry name" value="Polysacc_deac_2"/>
    <property type="match status" value="1"/>
</dbReference>
<gene>
    <name evidence="2" type="ORF">GCM10008171_32250</name>
</gene>
<dbReference type="CDD" id="cd10936">
    <property type="entry name" value="CE4_DAC2"/>
    <property type="match status" value="1"/>
</dbReference>
<organism evidence="2 3">
    <name type="scientific">Methylopila jiangsuensis</name>
    <dbReference type="NCBI Taxonomy" id="586230"/>
    <lineage>
        <taxon>Bacteria</taxon>
        <taxon>Pseudomonadati</taxon>
        <taxon>Pseudomonadota</taxon>
        <taxon>Alphaproteobacteria</taxon>
        <taxon>Hyphomicrobiales</taxon>
        <taxon>Methylopilaceae</taxon>
        <taxon>Methylopila</taxon>
    </lineage>
</organism>
<feature type="compositionally biased region" description="Low complexity" evidence="1">
    <location>
        <begin position="92"/>
        <end position="110"/>
    </location>
</feature>
<protein>
    <recommendedName>
        <fullName evidence="4">Divergent polysaccharide deacetylase family protein</fullName>
    </recommendedName>
</protein>
<comment type="caution">
    <text evidence="2">The sequence shown here is derived from an EMBL/GenBank/DDBJ whole genome shotgun (WGS) entry which is preliminary data.</text>
</comment>
<proteinExistence type="predicted"/>
<dbReference type="Gene3D" id="3.20.20.370">
    <property type="entry name" value="Glycoside hydrolase/deacetylase"/>
    <property type="match status" value="1"/>
</dbReference>
<reference evidence="2" key="2">
    <citation type="submission" date="2023-01" db="EMBL/GenBank/DDBJ databases">
        <authorList>
            <person name="Sun Q."/>
            <person name="Evtushenko L."/>
        </authorList>
    </citation>
    <scope>NUCLEOTIDE SEQUENCE</scope>
    <source>
        <strain evidence="2">VKM B-2555</strain>
    </source>
</reference>
<dbReference type="PANTHER" id="PTHR30105">
    <property type="entry name" value="UNCHARACTERIZED YIBQ-RELATED"/>
    <property type="match status" value="1"/>
</dbReference>
<keyword evidence="3" id="KW-1185">Reference proteome</keyword>
<dbReference type="SUPFAM" id="SSF88713">
    <property type="entry name" value="Glycoside hydrolase/deacetylase"/>
    <property type="match status" value="1"/>
</dbReference>
<evidence type="ECO:0000313" key="2">
    <source>
        <dbReference type="EMBL" id="GLK77971.1"/>
    </source>
</evidence>
<dbReference type="InterPro" id="IPR006837">
    <property type="entry name" value="Divergent_DAC"/>
</dbReference>
<name>A0A9W6JHY0_9HYPH</name>
<reference evidence="2" key="1">
    <citation type="journal article" date="2014" name="Int. J. Syst. Evol. Microbiol.">
        <title>Complete genome sequence of Corynebacterium casei LMG S-19264T (=DSM 44701T), isolated from a smear-ripened cheese.</title>
        <authorList>
            <consortium name="US DOE Joint Genome Institute (JGI-PGF)"/>
            <person name="Walter F."/>
            <person name="Albersmeier A."/>
            <person name="Kalinowski J."/>
            <person name="Ruckert C."/>
        </authorList>
    </citation>
    <scope>NUCLEOTIDE SEQUENCE</scope>
    <source>
        <strain evidence="2">VKM B-2555</strain>
    </source>
</reference>
<dbReference type="Proteomes" id="UP001143364">
    <property type="component" value="Unassembled WGS sequence"/>
</dbReference>
<dbReference type="InterPro" id="IPR011330">
    <property type="entry name" value="Glyco_hydro/deAcase_b/a-brl"/>
</dbReference>
<evidence type="ECO:0008006" key="4">
    <source>
        <dbReference type="Google" id="ProtNLM"/>
    </source>
</evidence>
<evidence type="ECO:0000256" key="1">
    <source>
        <dbReference type="SAM" id="MobiDB-lite"/>
    </source>
</evidence>
<feature type="region of interest" description="Disordered" evidence="1">
    <location>
        <begin position="42"/>
        <end position="118"/>
    </location>
</feature>
<sequence length="376" mass="38687">MTVIAAVTLAPLAVAALWSLFAYDPLGGEPKAEVAIERRLAQAPAAPETPVAPDTSRPDRAAAPQPEVRDGVPVVRPGDPMPKSGPVIIRVPGADDAAPGRGAASPAAKPGEVDKALLEDSRYGPLPRMAEDGRRPLDVYARAAPKAKTGPRVALVVGGLGVGREATAEALRRLPPEVSVAFSPYAPDVADLVAQARGAGREALMQAPMEPFDYPANDPGPQTLLTSLPASANLERLRWSLGRAQGYVGVAPLAGARFLDAQDALQPMLVELARRGLMFVVAADRGGHAADVAKEASLPHAASVVAIDQTDDADAIDAGLAKLESEAKADPSRIAVGWITATPLTLNRIDAWRAGLAQRGAALAPVSAVAGAQGPS</sequence>
<dbReference type="AlphaFoldDB" id="A0A9W6JHY0"/>
<accession>A0A9W6JHY0</accession>
<dbReference type="EMBL" id="BSFK01000016">
    <property type="protein sequence ID" value="GLK77971.1"/>
    <property type="molecule type" value="Genomic_DNA"/>
</dbReference>
<evidence type="ECO:0000313" key="3">
    <source>
        <dbReference type="Proteomes" id="UP001143364"/>
    </source>
</evidence>